<accession>A0A1C3P7W8</accession>
<gene>
    <name evidence="1" type="ORF">FDG2_4671</name>
</gene>
<sequence length="216" mass="23376">MSATTTGVPSWFTLRVPQSWFEFDVWRATRTGDLARLVDARIADVPQLRPQRPALLTLLREIAERAERQGAVYCAATAELVDGSDGLVASVMVFHTDGAPNAADNTVEAIAGQVTAVASTDRRSPWRTVTIVEMPVGRAVRVRGVERAEPDGVSIDSVVMQTLIPVPGDRGVLNVVLSSPHVDIADELFDLFDAVSDTLAWSRDRPDQLSVTNSSP</sequence>
<reference evidence="2" key="1">
    <citation type="submission" date="2016-02" db="EMBL/GenBank/DDBJ databases">
        <authorList>
            <person name="Wibberg D."/>
        </authorList>
    </citation>
    <scope>NUCLEOTIDE SEQUENCE [LARGE SCALE GENOMIC DNA]</scope>
</reference>
<evidence type="ECO:0000313" key="2">
    <source>
        <dbReference type="Proteomes" id="UP000199013"/>
    </source>
</evidence>
<evidence type="ECO:0000313" key="1">
    <source>
        <dbReference type="EMBL" id="SBW25758.1"/>
    </source>
</evidence>
<organism evidence="1 2">
    <name type="scientific">Candidatus Protofrankia californiensis</name>
    <dbReference type="NCBI Taxonomy" id="1839754"/>
    <lineage>
        <taxon>Bacteria</taxon>
        <taxon>Bacillati</taxon>
        <taxon>Actinomycetota</taxon>
        <taxon>Actinomycetes</taxon>
        <taxon>Frankiales</taxon>
        <taxon>Frankiaceae</taxon>
        <taxon>Protofrankia</taxon>
    </lineage>
</organism>
<dbReference type="Proteomes" id="UP000199013">
    <property type="component" value="Unassembled WGS sequence"/>
</dbReference>
<keyword evidence="2" id="KW-1185">Reference proteome</keyword>
<dbReference type="EMBL" id="FLUV01001952">
    <property type="protein sequence ID" value="SBW25758.1"/>
    <property type="molecule type" value="Genomic_DNA"/>
</dbReference>
<protein>
    <submittedName>
        <fullName evidence="1">Uncharacterized protein</fullName>
    </submittedName>
</protein>
<proteinExistence type="predicted"/>
<dbReference type="AlphaFoldDB" id="A0A1C3P7W8"/>
<name>A0A1C3P7W8_9ACTN</name>